<evidence type="ECO:0000313" key="2">
    <source>
        <dbReference type="EMBL" id="KAK3857843.1"/>
    </source>
</evidence>
<dbReference type="EMBL" id="JAWQEG010005488">
    <property type="protein sequence ID" value="KAK3857843.1"/>
    <property type="molecule type" value="Genomic_DNA"/>
</dbReference>
<dbReference type="AlphaFoldDB" id="A0AAE1BVI9"/>
<feature type="compositionally biased region" description="Polar residues" evidence="1">
    <location>
        <begin position="119"/>
        <end position="132"/>
    </location>
</feature>
<comment type="caution">
    <text evidence="2">The sequence shown here is derived from an EMBL/GenBank/DDBJ whole genome shotgun (WGS) entry which is preliminary data.</text>
</comment>
<evidence type="ECO:0000256" key="1">
    <source>
        <dbReference type="SAM" id="MobiDB-lite"/>
    </source>
</evidence>
<organism evidence="2 3">
    <name type="scientific">Petrolisthes cinctipes</name>
    <name type="common">Flat porcelain crab</name>
    <dbReference type="NCBI Taxonomy" id="88211"/>
    <lineage>
        <taxon>Eukaryota</taxon>
        <taxon>Metazoa</taxon>
        <taxon>Ecdysozoa</taxon>
        <taxon>Arthropoda</taxon>
        <taxon>Crustacea</taxon>
        <taxon>Multicrustacea</taxon>
        <taxon>Malacostraca</taxon>
        <taxon>Eumalacostraca</taxon>
        <taxon>Eucarida</taxon>
        <taxon>Decapoda</taxon>
        <taxon>Pleocyemata</taxon>
        <taxon>Anomura</taxon>
        <taxon>Galatheoidea</taxon>
        <taxon>Porcellanidae</taxon>
        <taxon>Petrolisthes</taxon>
    </lineage>
</organism>
<accession>A0AAE1BVI9</accession>
<reference evidence="2" key="1">
    <citation type="submission" date="2023-10" db="EMBL/GenBank/DDBJ databases">
        <title>Genome assemblies of two species of porcelain crab, Petrolisthes cinctipes and Petrolisthes manimaculis (Anomura: Porcellanidae).</title>
        <authorList>
            <person name="Angst P."/>
        </authorList>
    </citation>
    <scope>NUCLEOTIDE SEQUENCE</scope>
    <source>
        <strain evidence="2">PB745_01</strain>
        <tissue evidence="2">Gill</tissue>
    </source>
</reference>
<proteinExistence type="predicted"/>
<keyword evidence="3" id="KW-1185">Reference proteome</keyword>
<sequence>MKISSHLSIITTLQKKRKHLQQYPPAGCADVNINSAWPTNKERPHDTTPSNDDSQQQHWNETQHQTTPSNDDSQQQHWNITQHQKTPSNDDSQQQHWNITQHQTTPSNDDSQHQHWNETQHQTTPSNDDTTNVELRGKAASLVW</sequence>
<dbReference type="Proteomes" id="UP001286313">
    <property type="component" value="Unassembled WGS sequence"/>
</dbReference>
<name>A0AAE1BVI9_PETCI</name>
<evidence type="ECO:0000313" key="3">
    <source>
        <dbReference type="Proteomes" id="UP001286313"/>
    </source>
</evidence>
<feature type="region of interest" description="Disordered" evidence="1">
    <location>
        <begin position="25"/>
        <end position="132"/>
    </location>
</feature>
<feature type="compositionally biased region" description="Polar residues" evidence="1">
    <location>
        <begin position="47"/>
        <end position="109"/>
    </location>
</feature>
<gene>
    <name evidence="2" type="ORF">Pcinc_035926</name>
</gene>
<protein>
    <submittedName>
        <fullName evidence="2">Uncharacterized protein</fullName>
    </submittedName>
</protein>